<evidence type="ECO:0000313" key="3">
    <source>
        <dbReference type="Proteomes" id="UP000275267"/>
    </source>
</evidence>
<gene>
    <name evidence="2" type="ORF">C2845_PM11G28680</name>
</gene>
<dbReference type="AlphaFoldDB" id="A0A3L6RRR2"/>
<feature type="compositionally biased region" description="Basic residues" evidence="1">
    <location>
        <begin position="88"/>
        <end position="102"/>
    </location>
</feature>
<proteinExistence type="predicted"/>
<evidence type="ECO:0000256" key="1">
    <source>
        <dbReference type="SAM" id="MobiDB-lite"/>
    </source>
</evidence>
<comment type="caution">
    <text evidence="2">The sequence shown here is derived from an EMBL/GenBank/DDBJ whole genome shotgun (WGS) entry which is preliminary data.</text>
</comment>
<name>A0A3L6RRR2_PANMI</name>
<evidence type="ECO:0000313" key="2">
    <source>
        <dbReference type="EMBL" id="RLN08060.1"/>
    </source>
</evidence>
<organism evidence="2 3">
    <name type="scientific">Panicum miliaceum</name>
    <name type="common">Proso millet</name>
    <name type="synonym">Broomcorn millet</name>
    <dbReference type="NCBI Taxonomy" id="4540"/>
    <lineage>
        <taxon>Eukaryota</taxon>
        <taxon>Viridiplantae</taxon>
        <taxon>Streptophyta</taxon>
        <taxon>Embryophyta</taxon>
        <taxon>Tracheophyta</taxon>
        <taxon>Spermatophyta</taxon>
        <taxon>Magnoliopsida</taxon>
        <taxon>Liliopsida</taxon>
        <taxon>Poales</taxon>
        <taxon>Poaceae</taxon>
        <taxon>PACMAD clade</taxon>
        <taxon>Panicoideae</taxon>
        <taxon>Panicodae</taxon>
        <taxon>Paniceae</taxon>
        <taxon>Panicinae</taxon>
        <taxon>Panicum</taxon>
        <taxon>Panicum sect. Panicum</taxon>
    </lineage>
</organism>
<keyword evidence="3" id="KW-1185">Reference proteome</keyword>
<accession>A0A3L6RRR2</accession>
<feature type="region of interest" description="Disordered" evidence="1">
    <location>
        <begin position="78"/>
        <end position="128"/>
    </location>
</feature>
<feature type="compositionally biased region" description="Low complexity" evidence="1">
    <location>
        <begin position="78"/>
        <end position="87"/>
    </location>
</feature>
<sequence>MIKMGSNTLQNPVLAIPLTNQPPPLALFAERTRLTIPSRAPRVQIPELLRPPPARPPAAALRPLVAMGLRRLRARLLRPPATALRPSPARRHGAPPRLRRPRPLAPPHPVRPRRKARAATAAEATQSMESAPPALFGVAACCGCSCTYCCGGGGGCWPGGGWF</sequence>
<dbReference type="Proteomes" id="UP000275267">
    <property type="component" value="Unassembled WGS sequence"/>
</dbReference>
<reference evidence="3" key="1">
    <citation type="journal article" date="2019" name="Nat. Commun.">
        <title>The genome of broomcorn millet.</title>
        <authorList>
            <person name="Zou C."/>
            <person name="Miki D."/>
            <person name="Li D."/>
            <person name="Tang Q."/>
            <person name="Xiao L."/>
            <person name="Rajput S."/>
            <person name="Deng P."/>
            <person name="Jia W."/>
            <person name="Huang R."/>
            <person name="Zhang M."/>
            <person name="Sun Y."/>
            <person name="Hu J."/>
            <person name="Fu X."/>
            <person name="Schnable P.S."/>
            <person name="Li F."/>
            <person name="Zhang H."/>
            <person name="Feng B."/>
            <person name="Zhu X."/>
            <person name="Liu R."/>
            <person name="Schnable J.C."/>
            <person name="Zhu J.-K."/>
            <person name="Zhang H."/>
        </authorList>
    </citation>
    <scope>NUCLEOTIDE SEQUENCE [LARGE SCALE GENOMIC DNA]</scope>
</reference>
<protein>
    <submittedName>
        <fullName evidence="2">Uncharacterized protein</fullName>
    </submittedName>
</protein>
<dbReference type="EMBL" id="PQIB02000007">
    <property type="protein sequence ID" value="RLN08060.1"/>
    <property type="molecule type" value="Genomic_DNA"/>
</dbReference>